<gene>
    <name evidence="6" type="ORF">AMSG_12408</name>
</gene>
<sequence>MYGCSGGKLPGDIKYHLIGYTPVIQPTSNHGRVHHMVVYACPKTMAINETAFLGWRGDCNRDASMPAEMARCKEVGQPIMGFGVGGGGVRFPAHVGLPFGLGEIAYVVLEIHYDKMQPEMFVDNSGIDFHYMASSGERQDAGAFWTGAVGFVVPPGQAAFGVDGVSASECSASVFPPQGVSIFGAFPHTHLLGRSVVGRHVRNGTELAPYAWNPHFDFNFQAFEWPADEIRVLPGDELHVRCEYDSRGRSSATMEGPSTQHEMCLVSVLYYPRAALTTAVQTTEYEVVLPEFAAALEAGDASLEVARVRRAMEAYRNKTSRASGDDSIEPLRNLRIAAFLSEAGVTWSALQVALWKEAMAATEASGRVTACFDGAVPQVWPLPSAHLPLVTTHYTRPQSCGQTPVTTPSMGDALQLDRHPGTSRSAVLGSVILALALCSVFTCAFVAGVFTSARPKSSIDEGAVELERRRSEFMERVASESVASSMGQTRNTLLDRVALVGSLPEPAPPVSELNAYFVNFFRAHTSSEDAKGSSGLLLTFESSVLVVVEHAPEVVAALLRELAAGVPSSTTDAEGETAPLLVGVRLLALVEDIPRRRFPLFAVRAVTLSRAERYDLDLDDAVGVASTTYVALLKLGDVLTTEYDKGSDALSRALDSLRSNEATSKLIPVTSSMNVLLSSSALCTLDEYMEIYEAPVDIALDSELQYPPPFDGWWFHLL</sequence>
<keyword evidence="7" id="KW-1185">Reference proteome</keyword>
<dbReference type="RefSeq" id="XP_013753083.1">
    <property type="nucleotide sequence ID" value="XM_013897629.1"/>
</dbReference>
<dbReference type="InterPro" id="IPR000323">
    <property type="entry name" value="Cu2_ascorb_mOase_N"/>
</dbReference>
<dbReference type="SUPFAM" id="SSF49742">
    <property type="entry name" value="PHM/PNGase F"/>
    <property type="match status" value="2"/>
</dbReference>
<dbReference type="Pfam" id="PF24787">
    <property type="entry name" value="TEX47"/>
    <property type="match status" value="1"/>
</dbReference>
<dbReference type="OrthoDB" id="10003276at2759"/>
<evidence type="ECO:0000256" key="3">
    <source>
        <dbReference type="ARBA" id="ARBA00023180"/>
    </source>
</evidence>
<dbReference type="GO" id="GO:0004500">
    <property type="term" value="F:dopamine beta-monooxygenase activity"/>
    <property type="evidence" value="ECO:0007669"/>
    <property type="project" value="InterPro"/>
</dbReference>
<dbReference type="InterPro" id="IPR008977">
    <property type="entry name" value="PHM/PNGase_F_dom_sf"/>
</dbReference>
<feature type="domain" description="Copper type II ascorbate-dependent monooxygenase N-terminal" evidence="4">
    <location>
        <begin position="2"/>
        <end position="117"/>
    </location>
</feature>
<dbReference type="PANTHER" id="PTHR10157">
    <property type="entry name" value="DOPAMINE BETA HYDROXYLASE RELATED"/>
    <property type="match status" value="1"/>
</dbReference>
<dbReference type="Gene3D" id="2.60.120.230">
    <property type="match status" value="1"/>
</dbReference>
<evidence type="ECO:0000259" key="4">
    <source>
        <dbReference type="Pfam" id="PF01082"/>
    </source>
</evidence>
<dbReference type="Pfam" id="PF01082">
    <property type="entry name" value="Cu2_monooxygen"/>
    <property type="match status" value="1"/>
</dbReference>
<dbReference type="STRING" id="461836.A0A0L0DSV5"/>
<dbReference type="InterPro" id="IPR024548">
    <property type="entry name" value="Cu2_monoox_C"/>
</dbReference>
<protein>
    <recommendedName>
        <fullName evidence="8">Copper type II ascorbate-dependent monooxygenase C-terminal domain-containing protein</fullName>
    </recommendedName>
</protein>
<dbReference type="Pfam" id="PF03712">
    <property type="entry name" value="Cu2_monoox_C"/>
    <property type="match status" value="1"/>
</dbReference>
<dbReference type="Gene3D" id="2.60.120.310">
    <property type="entry name" value="Copper type II, ascorbate-dependent monooxygenase, N-terminal domain"/>
    <property type="match status" value="1"/>
</dbReference>
<evidence type="ECO:0000259" key="5">
    <source>
        <dbReference type="Pfam" id="PF03712"/>
    </source>
</evidence>
<evidence type="ECO:0000256" key="1">
    <source>
        <dbReference type="ARBA" id="ARBA00010676"/>
    </source>
</evidence>
<dbReference type="InterPro" id="IPR055308">
    <property type="entry name" value="TEX47-like"/>
</dbReference>
<dbReference type="GO" id="GO:0005507">
    <property type="term" value="F:copper ion binding"/>
    <property type="evidence" value="ECO:0007669"/>
    <property type="project" value="InterPro"/>
</dbReference>
<evidence type="ECO:0000313" key="7">
    <source>
        <dbReference type="Proteomes" id="UP000054408"/>
    </source>
</evidence>
<evidence type="ECO:0000256" key="2">
    <source>
        <dbReference type="ARBA" id="ARBA00023157"/>
    </source>
</evidence>
<dbReference type="Proteomes" id="UP000054408">
    <property type="component" value="Unassembled WGS sequence"/>
</dbReference>
<dbReference type="InterPro" id="IPR000945">
    <property type="entry name" value="DBH-like"/>
</dbReference>
<dbReference type="InterPro" id="IPR036939">
    <property type="entry name" value="Cu2_ascorb_mOase_N_sf"/>
</dbReference>
<name>A0A0L0DSV5_THETB</name>
<keyword evidence="3" id="KW-0325">Glycoprotein</keyword>
<dbReference type="SMR" id="A0A0L0DSV5"/>
<dbReference type="PANTHER" id="PTHR10157:SF23">
    <property type="entry name" value="MOXD1 HOMOLOG 1"/>
    <property type="match status" value="1"/>
</dbReference>
<dbReference type="GeneID" id="25570322"/>
<proteinExistence type="inferred from homology"/>
<organism evidence="6 7">
    <name type="scientific">Thecamonas trahens ATCC 50062</name>
    <dbReference type="NCBI Taxonomy" id="461836"/>
    <lineage>
        <taxon>Eukaryota</taxon>
        <taxon>Apusozoa</taxon>
        <taxon>Apusomonadida</taxon>
        <taxon>Apusomonadidae</taxon>
        <taxon>Thecamonas</taxon>
    </lineage>
</organism>
<dbReference type="EMBL" id="GL349499">
    <property type="protein sequence ID" value="KNC55355.1"/>
    <property type="molecule type" value="Genomic_DNA"/>
</dbReference>
<dbReference type="eggNOG" id="KOG3568">
    <property type="taxonomic scope" value="Eukaryota"/>
</dbReference>
<feature type="domain" description="Copper type II ascorbate-dependent monooxygenase C-terminal" evidence="5">
    <location>
        <begin position="140"/>
        <end position="286"/>
    </location>
</feature>
<accession>A0A0L0DSV5</accession>
<dbReference type="AlphaFoldDB" id="A0A0L0DSV5"/>
<dbReference type="InterPro" id="IPR014784">
    <property type="entry name" value="Cu2_ascorb_mOase-like_C"/>
</dbReference>
<dbReference type="FunFam" id="2.60.120.230:FF:000001">
    <property type="entry name" value="Monooxygenase, DBH-like 1"/>
    <property type="match status" value="1"/>
</dbReference>
<comment type="similarity">
    <text evidence="1">Belongs to the copper type II ascorbate-dependent monooxygenase family.</text>
</comment>
<evidence type="ECO:0000313" key="6">
    <source>
        <dbReference type="EMBL" id="KNC55355.1"/>
    </source>
</evidence>
<evidence type="ECO:0008006" key="8">
    <source>
        <dbReference type="Google" id="ProtNLM"/>
    </source>
</evidence>
<keyword evidence="2" id="KW-1015">Disulfide bond</keyword>
<reference evidence="6 7" key="1">
    <citation type="submission" date="2010-05" db="EMBL/GenBank/DDBJ databases">
        <title>The Genome Sequence of Thecamonas trahens ATCC 50062.</title>
        <authorList>
            <consortium name="The Broad Institute Genome Sequencing Platform"/>
            <person name="Russ C."/>
            <person name="Cuomo C."/>
            <person name="Shea T."/>
            <person name="Young S.K."/>
            <person name="Zeng Q."/>
            <person name="Koehrsen M."/>
            <person name="Haas B."/>
            <person name="Borodovsky M."/>
            <person name="Guigo R."/>
            <person name="Alvarado L."/>
            <person name="Berlin A."/>
            <person name="Bochicchio J."/>
            <person name="Borenstein D."/>
            <person name="Chapman S."/>
            <person name="Chen Z."/>
            <person name="Freedman E."/>
            <person name="Gellesch M."/>
            <person name="Goldberg J."/>
            <person name="Griggs A."/>
            <person name="Gujja S."/>
            <person name="Heilman E."/>
            <person name="Heiman D."/>
            <person name="Hepburn T."/>
            <person name="Howarth C."/>
            <person name="Jen D."/>
            <person name="Larson L."/>
            <person name="Mehta T."/>
            <person name="Park D."/>
            <person name="Pearson M."/>
            <person name="Roberts A."/>
            <person name="Saif S."/>
            <person name="Shenoy N."/>
            <person name="Sisk P."/>
            <person name="Stolte C."/>
            <person name="Sykes S."/>
            <person name="Thomson T."/>
            <person name="Walk T."/>
            <person name="White J."/>
            <person name="Yandava C."/>
            <person name="Burger G."/>
            <person name="Gray M.W."/>
            <person name="Holland P.W.H."/>
            <person name="King N."/>
            <person name="Lang F.B.F."/>
            <person name="Roger A.J."/>
            <person name="Ruiz-Trillo I."/>
            <person name="Lander E."/>
            <person name="Nusbaum C."/>
        </authorList>
    </citation>
    <scope>NUCLEOTIDE SEQUENCE [LARGE SCALE GENOMIC DNA]</scope>
    <source>
        <strain evidence="6 7">ATCC 50062</strain>
    </source>
</reference>